<dbReference type="PANTHER" id="PTHR43617:SF20">
    <property type="entry name" value="N-ALPHA-ACETYLTRANSFERASE RIMI"/>
    <property type="match status" value="1"/>
</dbReference>
<dbReference type="GO" id="GO:0016747">
    <property type="term" value="F:acyltransferase activity, transferring groups other than amino-acyl groups"/>
    <property type="evidence" value="ECO:0007669"/>
    <property type="project" value="InterPro"/>
</dbReference>
<dbReference type="Gene3D" id="3.40.630.30">
    <property type="match status" value="2"/>
</dbReference>
<dbReference type="InterPro" id="IPR016181">
    <property type="entry name" value="Acyl_CoA_acyltransferase"/>
</dbReference>
<dbReference type="SUPFAM" id="SSF55729">
    <property type="entry name" value="Acyl-CoA N-acyltransferases (Nat)"/>
    <property type="match status" value="2"/>
</dbReference>
<dbReference type="Pfam" id="PF00583">
    <property type="entry name" value="Acetyltransf_1"/>
    <property type="match status" value="2"/>
</dbReference>
<dbReference type="EMBL" id="PVNL01000079">
    <property type="protein sequence ID" value="PRQ06216.1"/>
    <property type="molecule type" value="Genomic_DNA"/>
</dbReference>
<name>A0A2S9YME8_9BACT</name>
<evidence type="ECO:0000313" key="3">
    <source>
        <dbReference type="Proteomes" id="UP000238823"/>
    </source>
</evidence>
<dbReference type="CDD" id="cd04301">
    <property type="entry name" value="NAT_SF"/>
    <property type="match status" value="1"/>
</dbReference>
<dbReference type="RefSeq" id="WP_106091016.1">
    <property type="nucleotide sequence ID" value="NZ_PVNL01000079.1"/>
</dbReference>
<dbReference type="OrthoDB" id="5514932at2"/>
<keyword evidence="2" id="KW-0808">Transferase</keyword>
<comment type="caution">
    <text evidence="2">The sequence shown here is derived from an EMBL/GenBank/DDBJ whole genome shotgun (WGS) entry which is preliminary data.</text>
</comment>
<dbReference type="PANTHER" id="PTHR43617">
    <property type="entry name" value="L-AMINO ACID N-ACETYLTRANSFERASE"/>
    <property type="match status" value="1"/>
</dbReference>
<dbReference type="InterPro" id="IPR050276">
    <property type="entry name" value="MshD_Acetyltransferase"/>
</dbReference>
<protein>
    <submittedName>
        <fullName evidence="2">Ribosomal-protein-alanine N-acetyltransferase</fullName>
    </submittedName>
</protein>
<gene>
    <name evidence="2" type="ORF">ENSA7_40640</name>
</gene>
<evidence type="ECO:0000259" key="1">
    <source>
        <dbReference type="PROSITE" id="PS51186"/>
    </source>
</evidence>
<organism evidence="2 3">
    <name type="scientific">Enhygromyxa salina</name>
    <dbReference type="NCBI Taxonomy" id="215803"/>
    <lineage>
        <taxon>Bacteria</taxon>
        <taxon>Pseudomonadati</taxon>
        <taxon>Myxococcota</taxon>
        <taxon>Polyangia</taxon>
        <taxon>Nannocystales</taxon>
        <taxon>Nannocystaceae</taxon>
        <taxon>Enhygromyxa</taxon>
    </lineage>
</organism>
<dbReference type="Proteomes" id="UP000238823">
    <property type="component" value="Unassembled WGS sequence"/>
</dbReference>
<evidence type="ECO:0000313" key="2">
    <source>
        <dbReference type="EMBL" id="PRQ06216.1"/>
    </source>
</evidence>
<dbReference type="PROSITE" id="PS51186">
    <property type="entry name" value="GNAT"/>
    <property type="match status" value="2"/>
</dbReference>
<feature type="domain" description="N-acetyltransferase" evidence="1">
    <location>
        <begin position="7"/>
        <end position="158"/>
    </location>
</feature>
<proteinExistence type="predicted"/>
<feature type="domain" description="N-acetyltransferase" evidence="1">
    <location>
        <begin position="162"/>
        <end position="300"/>
    </location>
</feature>
<sequence>MAKALAVEIRTLRDSELPQVHDLVLDASAIYPTPIRPSVAQLGAMLERRGVDWASSFGAFSEGRLIGATITAVDEWPALHMGAYAIVSAVRKGWQGKGVLSALFEWLSLALDRREVTQMQLEVRIDDARARRAYERLGFDAERHLFCFELPRLSRPQRFQERLGFDVYEGDAAAAAEAERGELWTSFWSLTPAWTGSTWTVKRSKSRVVFEARWQQEVCGYAVVVPETAELVQIAVAPEHRRKGVATELIRACHQRVHGPALHVLNVDDGADRGVTIGCLRSLGATMSAVQLEMVLHRVS</sequence>
<dbReference type="InterPro" id="IPR000182">
    <property type="entry name" value="GNAT_dom"/>
</dbReference>
<dbReference type="AlphaFoldDB" id="A0A2S9YME8"/>
<reference evidence="2 3" key="1">
    <citation type="submission" date="2018-03" db="EMBL/GenBank/DDBJ databases">
        <title>Draft Genome Sequences of the Obligatory Marine Myxobacteria Enhygromyxa salina SWB007.</title>
        <authorList>
            <person name="Poehlein A."/>
            <person name="Moghaddam J.A."/>
            <person name="Harms H."/>
            <person name="Alanjari M."/>
            <person name="Koenig G.M."/>
            <person name="Daniel R."/>
            <person name="Schaeberle T.F."/>
        </authorList>
    </citation>
    <scope>NUCLEOTIDE SEQUENCE [LARGE SCALE GENOMIC DNA]</scope>
    <source>
        <strain evidence="2 3">SWB007</strain>
    </source>
</reference>
<accession>A0A2S9YME8</accession>